<dbReference type="OrthoDB" id="2269034at2759"/>
<dbReference type="SUPFAM" id="SSF81383">
    <property type="entry name" value="F-box domain"/>
    <property type="match status" value="1"/>
</dbReference>
<sequence length="128" mass="14378">MDVNAVQVCDEVLHHIFAIVSQDNQRLPTLDDEKILTLGSRGFPHLGAQEPWNIAAVCKSFRRIACESPSLWTNVELCTGPCGIVTVTSCHHDLHLTRCQLQLQRSWNLPLTVFLHRGPICPRLESVI</sequence>
<name>A0A5C3Q8T7_9AGAR</name>
<evidence type="ECO:0000313" key="1">
    <source>
        <dbReference type="EMBL" id="TFK98475.1"/>
    </source>
</evidence>
<evidence type="ECO:0000313" key="2">
    <source>
        <dbReference type="Proteomes" id="UP000305067"/>
    </source>
</evidence>
<gene>
    <name evidence="1" type="ORF">BDV98DRAFT_205002</name>
</gene>
<dbReference type="Gene3D" id="1.20.1280.50">
    <property type="match status" value="1"/>
</dbReference>
<dbReference type="AlphaFoldDB" id="A0A5C3Q8T7"/>
<accession>A0A5C3Q8T7</accession>
<dbReference type="InterPro" id="IPR036047">
    <property type="entry name" value="F-box-like_dom_sf"/>
</dbReference>
<keyword evidence="2" id="KW-1185">Reference proteome</keyword>
<proteinExistence type="predicted"/>
<reference evidence="1 2" key="1">
    <citation type="journal article" date="2019" name="Nat. Ecol. Evol.">
        <title>Megaphylogeny resolves global patterns of mushroom evolution.</title>
        <authorList>
            <person name="Varga T."/>
            <person name="Krizsan K."/>
            <person name="Foldi C."/>
            <person name="Dima B."/>
            <person name="Sanchez-Garcia M."/>
            <person name="Sanchez-Ramirez S."/>
            <person name="Szollosi G.J."/>
            <person name="Szarkandi J.G."/>
            <person name="Papp V."/>
            <person name="Albert L."/>
            <person name="Andreopoulos W."/>
            <person name="Angelini C."/>
            <person name="Antonin V."/>
            <person name="Barry K.W."/>
            <person name="Bougher N.L."/>
            <person name="Buchanan P."/>
            <person name="Buyck B."/>
            <person name="Bense V."/>
            <person name="Catcheside P."/>
            <person name="Chovatia M."/>
            <person name="Cooper J."/>
            <person name="Damon W."/>
            <person name="Desjardin D."/>
            <person name="Finy P."/>
            <person name="Geml J."/>
            <person name="Haridas S."/>
            <person name="Hughes K."/>
            <person name="Justo A."/>
            <person name="Karasinski D."/>
            <person name="Kautmanova I."/>
            <person name="Kiss B."/>
            <person name="Kocsube S."/>
            <person name="Kotiranta H."/>
            <person name="LaButti K.M."/>
            <person name="Lechner B.E."/>
            <person name="Liimatainen K."/>
            <person name="Lipzen A."/>
            <person name="Lukacs Z."/>
            <person name="Mihaltcheva S."/>
            <person name="Morgado L.N."/>
            <person name="Niskanen T."/>
            <person name="Noordeloos M.E."/>
            <person name="Ohm R.A."/>
            <person name="Ortiz-Santana B."/>
            <person name="Ovrebo C."/>
            <person name="Racz N."/>
            <person name="Riley R."/>
            <person name="Savchenko A."/>
            <person name="Shiryaev A."/>
            <person name="Soop K."/>
            <person name="Spirin V."/>
            <person name="Szebenyi C."/>
            <person name="Tomsovsky M."/>
            <person name="Tulloss R.E."/>
            <person name="Uehling J."/>
            <person name="Grigoriev I.V."/>
            <person name="Vagvolgyi C."/>
            <person name="Papp T."/>
            <person name="Martin F.M."/>
            <person name="Miettinen O."/>
            <person name="Hibbett D.S."/>
            <person name="Nagy L.G."/>
        </authorList>
    </citation>
    <scope>NUCLEOTIDE SEQUENCE [LARGE SCALE GENOMIC DNA]</scope>
    <source>
        <strain evidence="1 2">CBS 309.79</strain>
    </source>
</reference>
<organism evidence="1 2">
    <name type="scientific">Pterulicium gracile</name>
    <dbReference type="NCBI Taxonomy" id="1884261"/>
    <lineage>
        <taxon>Eukaryota</taxon>
        <taxon>Fungi</taxon>
        <taxon>Dikarya</taxon>
        <taxon>Basidiomycota</taxon>
        <taxon>Agaricomycotina</taxon>
        <taxon>Agaricomycetes</taxon>
        <taxon>Agaricomycetidae</taxon>
        <taxon>Agaricales</taxon>
        <taxon>Pleurotineae</taxon>
        <taxon>Pterulaceae</taxon>
        <taxon>Pterulicium</taxon>
    </lineage>
</organism>
<protein>
    <submittedName>
        <fullName evidence="1">Uncharacterized protein</fullName>
    </submittedName>
</protein>
<dbReference type="Proteomes" id="UP000305067">
    <property type="component" value="Unassembled WGS sequence"/>
</dbReference>
<dbReference type="EMBL" id="ML178839">
    <property type="protein sequence ID" value="TFK98475.1"/>
    <property type="molecule type" value="Genomic_DNA"/>
</dbReference>